<proteinExistence type="predicted"/>
<name>A0A1Y6CPZ1_9BACT</name>
<evidence type="ECO:0000313" key="2">
    <source>
        <dbReference type="EMBL" id="SMF81259.1"/>
    </source>
</evidence>
<organism evidence="2 3">
    <name type="scientific">Pseudobacteriovorax antillogorgiicola</name>
    <dbReference type="NCBI Taxonomy" id="1513793"/>
    <lineage>
        <taxon>Bacteria</taxon>
        <taxon>Pseudomonadati</taxon>
        <taxon>Bdellovibrionota</taxon>
        <taxon>Oligoflexia</taxon>
        <taxon>Oligoflexales</taxon>
        <taxon>Pseudobacteriovoracaceae</taxon>
        <taxon>Pseudobacteriovorax</taxon>
    </lineage>
</organism>
<sequence>MTFKTDFSSHTSDIAKKLGISVLEAELAIERLQNLGLLTKDAQGKWQKSKGNISDLEIASRPGTDRHVQILNKASKAIREQDFNMREFHSVTFCIDKSFLPDAKEKIRHFLEDMNLLLESGAREEVYELSVALFSLEKN</sequence>
<protein>
    <submittedName>
        <fullName evidence="2">TIGR02147 family protein</fullName>
    </submittedName>
</protein>
<evidence type="ECO:0000259" key="1">
    <source>
        <dbReference type="Pfam" id="PF14394"/>
    </source>
</evidence>
<dbReference type="InterPro" id="IPR025537">
    <property type="entry name" value="DUF4423"/>
</dbReference>
<dbReference type="AlphaFoldDB" id="A0A1Y6CPZ1"/>
<reference evidence="3" key="1">
    <citation type="submission" date="2017-04" db="EMBL/GenBank/DDBJ databases">
        <authorList>
            <person name="Varghese N."/>
            <person name="Submissions S."/>
        </authorList>
    </citation>
    <scope>NUCLEOTIDE SEQUENCE [LARGE SCALE GENOMIC DNA]</scope>
    <source>
        <strain evidence="3">RKEM611</strain>
    </source>
</reference>
<gene>
    <name evidence="2" type="ORF">SAMN06296036_13637</name>
</gene>
<dbReference type="Proteomes" id="UP000192907">
    <property type="component" value="Unassembled WGS sequence"/>
</dbReference>
<accession>A0A1Y6CPZ1</accession>
<feature type="domain" description="DUF4423" evidence="1">
    <location>
        <begin position="6"/>
        <end position="136"/>
    </location>
</feature>
<dbReference type="Pfam" id="PF14394">
    <property type="entry name" value="DUF4423"/>
    <property type="match status" value="1"/>
</dbReference>
<dbReference type="EMBL" id="FWZT01000036">
    <property type="protein sequence ID" value="SMF81259.1"/>
    <property type="molecule type" value="Genomic_DNA"/>
</dbReference>
<evidence type="ECO:0000313" key="3">
    <source>
        <dbReference type="Proteomes" id="UP000192907"/>
    </source>
</evidence>
<keyword evidence="3" id="KW-1185">Reference proteome</keyword>
<dbReference type="STRING" id="1513793.SAMN06296036_13637"/>